<dbReference type="RefSeq" id="XP_033532409.1">
    <property type="nucleotide sequence ID" value="XM_033679817.1"/>
</dbReference>
<dbReference type="OrthoDB" id="432970at2759"/>
<dbReference type="AlphaFoldDB" id="A0A6G1FYD4"/>
<reference evidence="6 8" key="1">
    <citation type="submission" date="2020-01" db="EMBL/GenBank/DDBJ databases">
        <authorList>
            <consortium name="DOE Joint Genome Institute"/>
            <person name="Haridas S."/>
            <person name="Albert R."/>
            <person name="Binder M."/>
            <person name="Bloem J."/>
            <person name="Labutti K."/>
            <person name="Salamov A."/>
            <person name="Andreopoulos B."/>
            <person name="Baker S.E."/>
            <person name="Barry K."/>
            <person name="Bills G."/>
            <person name="Bluhm B.H."/>
            <person name="Cannon C."/>
            <person name="Castanera R."/>
            <person name="Culley D.E."/>
            <person name="Daum C."/>
            <person name="Ezra D."/>
            <person name="Gonzalez J.B."/>
            <person name="Henrissat B."/>
            <person name="Kuo A."/>
            <person name="Liang C."/>
            <person name="Lipzen A."/>
            <person name="Lutzoni F."/>
            <person name="Magnuson J."/>
            <person name="Mondo S."/>
            <person name="Nolan M."/>
            <person name="Ohm R."/>
            <person name="Pangilinan J."/>
            <person name="Park H.-J."/>
            <person name="Ramirez L."/>
            <person name="Alfaro M."/>
            <person name="Sun H."/>
            <person name="Tritt A."/>
            <person name="Yoshinaga Y."/>
            <person name="Zwiers L.-H."/>
            <person name="Turgeon B.G."/>
            <person name="Goodwin S.B."/>
            <person name="Spatafora J.W."/>
            <person name="Crous P.W."/>
            <person name="Grigoriev I.V."/>
        </authorList>
    </citation>
    <scope>NUCLEOTIDE SEQUENCE</scope>
    <source>
        <strain evidence="6 8">CBS 781.70</strain>
    </source>
</reference>
<name>A0A6G1FYD4_9PEZI</name>
<proteinExistence type="predicted"/>
<keyword evidence="3" id="KW-0862">Zinc</keyword>
<evidence type="ECO:0000313" key="8">
    <source>
        <dbReference type="RefSeq" id="XP_033532409.1"/>
    </source>
</evidence>
<reference evidence="8" key="2">
    <citation type="submission" date="2020-04" db="EMBL/GenBank/DDBJ databases">
        <authorList>
            <consortium name="NCBI Genome Project"/>
        </authorList>
    </citation>
    <scope>NUCLEOTIDE SEQUENCE</scope>
    <source>
        <strain evidence="8">CBS 781.70</strain>
    </source>
</reference>
<dbReference type="Proteomes" id="UP000504638">
    <property type="component" value="Unplaced"/>
</dbReference>
<dbReference type="SUPFAM" id="SSF144232">
    <property type="entry name" value="HIT/MYND zinc finger-like"/>
    <property type="match status" value="1"/>
</dbReference>
<keyword evidence="1" id="KW-0479">Metal-binding</keyword>
<reference evidence="8" key="3">
    <citation type="submission" date="2025-04" db="UniProtKB">
        <authorList>
            <consortium name="RefSeq"/>
        </authorList>
    </citation>
    <scope>IDENTIFICATION</scope>
    <source>
        <strain evidence="8">CBS 781.70</strain>
    </source>
</reference>
<evidence type="ECO:0000256" key="4">
    <source>
        <dbReference type="PROSITE-ProRule" id="PRU00134"/>
    </source>
</evidence>
<evidence type="ECO:0000259" key="5">
    <source>
        <dbReference type="PROSITE" id="PS50865"/>
    </source>
</evidence>
<evidence type="ECO:0000313" key="7">
    <source>
        <dbReference type="Proteomes" id="UP000504638"/>
    </source>
</evidence>
<dbReference type="Gene3D" id="6.10.140.2220">
    <property type="match status" value="1"/>
</dbReference>
<accession>A0A6G1FYD4</accession>
<evidence type="ECO:0000256" key="3">
    <source>
        <dbReference type="ARBA" id="ARBA00022833"/>
    </source>
</evidence>
<evidence type="ECO:0000256" key="2">
    <source>
        <dbReference type="ARBA" id="ARBA00022771"/>
    </source>
</evidence>
<dbReference type="InterPro" id="IPR002893">
    <property type="entry name" value="Znf_MYND"/>
</dbReference>
<dbReference type="GeneID" id="54420387"/>
<keyword evidence="7" id="KW-1185">Reference proteome</keyword>
<gene>
    <name evidence="6 8" type="ORF">P152DRAFT_460068</name>
</gene>
<sequence length="378" mass="43063">MVAITATMPAPKPPLERQCAVCGSKDGLRRCTGCCLVLYCGKNHQTSHWREHKRDCKDVGYYTTCLQLEEHMLRDHAGDLGLSDNLFEEARGWFSELDGVHQYLGARKDLVTAMVKMNTFDSIQAAIFHCQGIVELDFQDYTGIVLYLPSLYLRLGLEQQCYDFCKWNIMIQDFFDKKAPDIPWGEMGDMCVSMKNSNVFEDLEYFTDSAAPCELFYLVAVMLVKFRLLQDLLALQATTESVGKRVPTEILDYICLYVVRPVVVKNRTIMESTDRSYEIQLLKMQVQFLFRLVSKRFKSTWLGLIHPRSKQGLGSGTRCPCCETGGRYVLQNSCDAWAETPGAIDHAMEFIEQMGIKLELADVSKKTCAHQKQDINAK</sequence>
<dbReference type="PROSITE" id="PS50865">
    <property type="entry name" value="ZF_MYND_2"/>
    <property type="match status" value="1"/>
</dbReference>
<protein>
    <recommendedName>
        <fullName evidence="5">MYND-type domain-containing protein</fullName>
    </recommendedName>
</protein>
<keyword evidence="2 4" id="KW-0863">Zinc-finger</keyword>
<dbReference type="GO" id="GO:0008270">
    <property type="term" value="F:zinc ion binding"/>
    <property type="evidence" value="ECO:0007669"/>
    <property type="project" value="UniProtKB-KW"/>
</dbReference>
<evidence type="ECO:0000313" key="6">
    <source>
        <dbReference type="EMBL" id="KAF1810778.1"/>
    </source>
</evidence>
<dbReference type="PROSITE" id="PS01360">
    <property type="entry name" value="ZF_MYND_1"/>
    <property type="match status" value="1"/>
</dbReference>
<evidence type="ECO:0000256" key="1">
    <source>
        <dbReference type="ARBA" id="ARBA00022723"/>
    </source>
</evidence>
<feature type="domain" description="MYND-type" evidence="5">
    <location>
        <begin position="19"/>
        <end position="56"/>
    </location>
</feature>
<organism evidence="6">
    <name type="scientific">Eremomyces bilateralis CBS 781.70</name>
    <dbReference type="NCBI Taxonomy" id="1392243"/>
    <lineage>
        <taxon>Eukaryota</taxon>
        <taxon>Fungi</taxon>
        <taxon>Dikarya</taxon>
        <taxon>Ascomycota</taxon>
        <taxon>Pezizomycotina</taxon>
        <taxon>Dothideomycetes</taxon>
        <taxon>Dothideomycetes incertae sedis</taxon>
        <taxon>Eremomycetales</taxon>
        <taxon>Eremomycetaceae</taxon>
        <taxon>Eremomyces</taxon>
    </lineage>
</organism>
<dbReference type="EMBL" id="ML975164">
    <property type="protein sequence ID" value="KAF1810778.1"/>
    <property type="molecule type" value="Genomic_DNA"/>
</dbReference>
<dbReference type="Pfam" id="PF01753">
    <property type="entry name" value="zf-MYND"/>
    <property type="match status" value="1"/>
</dbReference>